<dbReference type="AlphaFoldDB" id="C6LHR3"/>
<dbReference type="SUPFAM" id="SSF56059">
    <property type="entry name" value="Glutathione synthetase ATP-binding domain-like"/>
    <property type="match status" value="1"/>
</dbReference>
<name>C6LHR3_9FIRM</name>
<feature type="domain" description="Pyruvate phosphate dikinase AMP/ATP-binding" evidence="1">
    <location>
        <begin position="290"/>
        <end position="671"/>
    </location>
</feature>
<dbReference type="STRING" id="168384.SAMN05660368_02525"/>
<keyword evidence="3" id="KW-1185">Reference proteome</keyword>
<dbReference type="Pfam" id="PF01326">
    <property type="entry name" value="PPDK_N"/>
    <property type="match status" value="1"/>
</dbReference>
<dbReference type="GO" id="GO:0016301">
    <property type="term" value="F:kinase activity"/>
    <property type="evidence" value="ECO:0007669"/>
    <property type="project" value="UniProtKB-KW"/>
</dbReference>
<evidence type="ECO:0000259" key="1">
    <source>
        <dbReference type="Pfam" id="PF01326"/>
    </source>
</evidence>
<reference evidence="2" key="1">
    <citation type="submission" date="2009-07" db="EMBL/GenBank/DDBJ databases">
        <authorList>
            <person name="Weinstock G."/>
            <person name="Sodergren E."/>
            <person name="Clifton S."/>
            <person name="Fulton L."/>
            <person name="Fulton B."/>
            <person name="Courtney L."/>
            <person name="Fronick C."/>
            <person name="Harrison M."/>
            <person name="Strong C."/>
            <person name="Farmer C."/>
            <person name="Delahaunty K."/>
            <person name="Markovic C."/>
            <person name="Hall O."/>
            <person name="Minx P."/>
            <person name="Tomlinson C."/>
            <person name="Mitreva M."/>
            <person name="Nelson J."/>
            <person name="Hou S."/>
            <person name="Wollam A."/>
            <person name="Pepin K.H."/>
            <person name="Johnson M."/>
            <person name="Bhonagiri V."/>
            <person name="Nash W.E."/>
            <person name="Warren W."/>
            <person name="Chinwalla A."/>
            <person name="Mardis E.R."/>
            <person name="Wilson R.K."/>
        </authorList>
    </citation>
    <scope>NUCLEOTIDE SEQUENCE [LARGE SCALE GENOMIC DNA]</scope>
    <source>
        <strain evidence="2">DSM 14469</strain>
    </source>
</reference>
<dbReference type="GO" id="GO:0005524">
    <property type="term" value="F:ATP binding"/>
    <property type="evidence" value="ECO:0007669"/>
    <property type="project" value="InterPro"/>
</dbReference>
<dbReference type="Proteomes" id="UP000005561">
    <property type="component" value="Unassembled WGS sequence"/>
</dbReference>
<protein>
    <submittedName>
        <fullName evidence="2">Pyruvate phosphate dikinase, PEP/pyruvate binding domain protein</fullName>
    </submittedName>
</protein>
<organism evidence="2 3">
    <name type="scientific">Marvinbryantia formatexigens DSM 14469</name>
    <dbReference type="NCBI Taxonomy" id="478749"/>
    <lineage>
        <taxon>Bacteria</taxon>
        <taxon>Bacillati</taxon>
        <taxon>Bacillota</taxon>
        <taxon>Clostridia</taxon>
        <taxon>Lachnospirales</taxon>
        <taxon>Lachnospiraceae</taxon>
        <taxon>Marvinbryantia</taxon>
    </lineage>
</organism>
<evidence type="ECO:0000313" key="3">
    <source>
        <dbReference type="Proteomes" id="UP000005561"/>
    </source>
</evidence>
<sequence length="855" mass="98521">MRIYTEADRVSTGNKGMDEVIDMLRMGDNVVWQVDAVSDYCRVVAQYLKQAQADGREIHYMRFGAHEPVIQEAEGVQVHTIHAELGFEHFAMKVHHIIKEIGVDAFYIFDCLTDLVKYWYSDLMIGNFFRVTCPYLYELNTVAYFALIRDSHTEHTISRIRDTTQVLLDLYNVGGNYYLHPLKVWQRKSDTMFLPHLILGDTAKTITSSSETAALFSHFSLDRNRTDYWDVVFQEASMKLSGSVEEQNTAKELLLRLLIGEDNPIVGLCREYLSLRDLLDIKSRELGTGRIGGKAVGMFLARKILEKDREHNFSRLLEVHDSFYMGADVFYTYIVHNDCWRLRTLQKSREGYYEYAKPLQEKMRKGTFPEYLVEKFKAMLEHFGQSPIIVRSSSLQEDNFGNAFAGKYDSVFCVNQGTLEERYEAFEQAVKQVYASTMNEDALNYRMNRGLWDKDEQMALLIQRVSGDYYGKYFFPHVAGVGNSSNLYVWDPSIDMDAGMIRLVFGLGTRAVDRIEGDYPRIVCLDDPGRPPLISYGDERKFSQHYVDLLDTGTNEWTHKDVDEILAMDIKTNKNLFSSLDFDTMRWLQEMGRKTRNLYILNFNRLLKYTDFPENMRQILKRLSEVYNYPVDIEFAANFDKDGNYKINLLQCRPLQTRGLGKTVEIPEITEKTDCFFSTHGNFMGGNVRIPVQYVIFVKAKAYLALPEQERYTVARVIGKLNQILKEEHVLLAGPGRWGTSTTSLGVPVHFTEICHMSAICEVAYQEGGLMPELSYGSHFFQDLVESGVFYAAIFEKDTDVIFNEAYVLERENCIGEFVETAYANVIHVAKTDGLELYSDTVSQRLVCMKRQATE</sequence>
<dbReference type="OrthoDB" id="9812167at2"/>
<dbReference type="RefSeq" id="WP_006862961.1">
    <property type="nucleotide sequence ID" value="NZ_ACCL02000015.1"/>
</dbReference>
<proteinExistence type="predicted"/>
<comment type="caution">
    <text evidence="2">The sequence shown here is derived from an EMBL/GenBank/DDBJ whole genome shotgun (WGS) entry which is preliminary data.</text>
</comment>
<evidence type="ECO:0000313" key="2">
    <source>
        <dbReference type="EMBL" id="EET59803.1"/>
    </source>
</evidence>
<dbReference type="eggNOG" id="COG0574">
    <property type="taxonomic scope" value="Bacteria"/>
</dbReference>
<accession>C6LHR3</accession>
<dbReference type="EMBL" id="ACCL02000015">
    <property type="protein sequence ID" value="EET59803.1"/>
    <property type="molecule type" value="Genomic_DNA"/>
</dbReference>
<dbReference type="InterPro" id="IPR013815">
    <property type="entry name" value="ATP_grasp_subdomain_1"/>
</dbReference>
<dbReference type="InterPro" id="IPR002192">
    <property type="entry name" value="PPDK_AMP/ATP-bd"/>
</dbReference>
<keyword evidence="2" id="KW-0670">Pyruvate</keyword>
<dbReference type="Gene3D" id="3.30.1490.20">
    <property type="entry name" value="ATP-grasp fold, A domain"/>
    <property type="match status" value="1"/>
</dbReference>
<gene>
    <name evidence="2" type="ORF">BRYFOR_08177</name>
</gene>